<dbReference type="EMBL" id="CP011125">
    <property type="protein sequence ID" value="AKF07433.1"/>
    <property type="molecule type" value="Genomic_DNA"/>
</dbReference>
<keyword evidence="7 16" id="KW-0479">Metal-binding</keyword>
<comment type="similarity">
    <text evidence="17">Belongs to the AAA ATPase family.</text>
</comment>
<dbReference type="FunFam" id="1.20.58.760:FF:000001">
    <property type="entry name" value="ATP-dependent zinc metalloprotease FtsH"/>
    <property type="match status" value="1"/>
</dbReference>
<comment type="similarity">
    <text evidence="15 16">In the central section; belongs to the AAA ATPase family.</text>
</comment>
<evidence type="ECO:0000259" key="20">
    <source>
        <dbReference type="SMART" id="SM00382"/>
    </source>
</evidence>
<dbReference type="InterPro" id="IPR003960">
    <property type="entry name" value="ATPase_AAA_CS"/>
</dbReference>
<dbReference type="Gene3D" id="3.40.50.300">
    <property type="entry name" value="P-loop containing nucleotide triphosphate hydrolases"/>
    <property type="match status" value="1"/>
</dbReference>
<dbReference type="GO" id="GO:0005524">
    <property type="term" value="F:ATP binding"/>
    <property type="evidence" value="ECO:0007669"/>
    <property type="project" value="UniProtKB-UniRule"/>
</dbReference>
<keyword evidence="9 16" id="KW-0378">Hydrolase</keyword>
<evidence type="ECO:0000313" key="21">
    <source>
        <dbReference type="EMBL" id="AKF07433.1"/>
    </source>
</evidence>
<dbReference type="FunFam" id="1.10.8.60:FF:000001">
    <property type="entry name" value="ATP-dependent zinc metalloprotease FtsH"/>
    <property type="match status" value="1"/>
</dbReference>
<evidence type="ECO:0000256" key="1">
    <source>
        <dbReference type="ARBA" id="ARBA00004370"/>
    </source>
</evidence>
<feature type="coiled-coil region" evidence="18">
    <location>
        <begin position="601"/>
        <end position="628"/>
    </location>
</feature>
<reference evidence="21 22" key="1">
    <citation type="submission" date="2015-03" db="EMBL/GenBank/DDBJ databases">
        <title>Genome assembly of Sandaracinus amylolyticus DSM 53668.</title>
        <authorList>
            <person name="Sharma G."/>
            <person name="Subramanian S."/>
        </authorList>
    </citation>
    <scope>NUCLEOTIDE SEQUENCE [LARGE SCALE GENOMIC DNA]</scope>
    <source>
        <strain evidence="21 22">DSM 53668</strain>
    </source>
</reference>
<feature type="binding site" evidence="16">
    <location>
        <position position="538"/>
    </location>
    <ligand>
        <name>Zn(2+)</name>
        <dbReference type="ChEBI" id="CHEBI:29105"/>
        <note>catalytic</note>
    </ligand>
</feature>
<dbReference type="SUPFAM" id="SSF140990">
    <property type="entry name" value="FtsH protease domain-like"/>
    <property type="match status" value="1"/>
</dbReference>
<evidence type="ECO:0000256" key="18">
    <source>
        <dbReference type="SAM" id="Coils"/>
    </source>
</evidence>
<feature type="active site" evidence="16">
    <location>
        <position position="462"/>
    </location>
</feature>
<dbReference type="AlphaFoldDB" id="A0A0F6W505"/>
<dbReference type="PANTHER" id="PTHR23076">
    <property type="entry name" value="METALLOPROTEASE M41 FTSH"/>
    <property type="match status" value="1"/>
</dbReference>
<dbReference type="HAMAP" id="MF_01458">
    <property type="entry name" value="FtsH"/>
    <property type="match status" value="1"/>
</dbReference>
<evidence type="ECO:0000256" key="7">
    <source>
        <dbReference type="ARBA" id="ARBA00022723"/>
    </source>
</evidence>
<name>A0A0F6W505_9BACT</name>
<evidence type="ECO:0000256" key="10">
    <source>
        <dbReference type="ARBA" id="ARBA00022833"/>
    </source>
</evidence>
<dbReference type="InterPro" id="IPR011546">
    <property type="entry name" value="Pept_M41_FtsH_extracell"/>
</dbReference>
<dbReference type="InterPro" id="IPR003959">
    <property type="entry name" value="ATPase_AAA_core"/>
</dbReference>
<evidence type="ECO:0000256" key="3">
    <source>
        <dbReference type="ARBA" id="ARBA00022475"/>
    </source>
</evidence>
<organism evidence="21 22">
    <name type="scientific">Sandaracinus amylolyticus</name>
    <dbReference type="NCBI Taxonomy" id="927083"/>
    <lineage>
        <taxon>Bacteria</taxon>
        <taxon>Pseudomonadati</taxon>
        <taxon>Myxococcota</taxon>
        <taxon>Polyangia</taxon>
        <taxon>Polyangiales</taxon>
        <taxon>Sandaracinaceae</taxon>
        <taxon>Sandaracinus</taxon>
    </lineage>
</organism>
<dbReference type="GO" id="GO:0004222">
    <property type="term" value="F:metalloendopeptidase activity"/>
    <property type="evidence" value="ECO:0007669"/>
    <property type="project" value="InterPro"/>
</dbReference>
<keyword evidence="13 16" id="KW-0482">Metalloprotease</keyword>
<keyword evidence="21" id="KW-0132">Cell division</keyword>
<feature type="binding site" evidence="16">
    <location>
        <position position="465"/>
    </location>
    <ligand>
        <name>Zn(2+)</name>
        <dbReference type="ChEBI" id="CHEBI:29105"/>
        <note>catalytic</note>
    </ligand>
</feature>
<dbReference type="InterPro" id="IPR041569">
    <property type="entry name" value="AAA_lid_3"/>
</dbReference>
<dbReference type="Pfam" id="PF01434">
    <property type="entry name" value="Peptidase_M41"/>
    <property type="match status" value="1"/>
</dbReference>
<evidence type="ECO:0000256" key="14">
    <source>
        <dbReference type="ARBA" id="ARBA00023136"/>
    </source>
</evidence>
<feature type="domain" description="AAA+ ATPase" evidence="20">
    <location>
        <begin position="229"/>
        <end position="370"/>
    </location>
</feature>
<dbReference type="GO" id="GO:0016887">
    <property type="term" value="F:ATP hydrolysis activity"/>
    <property type="evidence" value="ECO:0007669"/>
    <property type="project" value="UniProtKB-UniRule"/>
</dbReference>
<keyword evidence="3 16" id="KW-1003">Cell membrane</keyword>
<evidence type="ECO:0000256" key="19">
    <source>
        <dbReference type="SAM" id="MobiDB-lite"/>
    </source>
</evidence>
<dbReference type="PANTHER" id="PTHR23076:SF97">
    <property type="entry name" value="ATP-DEPENDENT ZINC METALLOPROTEASE YME1L1"/>
    <property type="match status" value="1"/>
</dbReference>
<evidence type="ECO:0000313" key="22">
    <source>
        <dbReference type="Proteomes" id="UP000034883"/>
    </source>
</evidence>
<sequence>MAVRRGAPSGDRVDPQGNRRLALTVAYVVLVTLLLWVIQSFASRPPPPRSVPYSELVSLVEQNRVEEATVRADRIIAKLRPAADAPAAQDAPSTPRTAPAGTPDAEVERVYATRIPDVDDAPLLANMRQHGVTFSGEMREDAWWQPLLFGWVLPFAVLFGIYMLVMRRVTKNAGPLSVGKAQAKIYDRNAQEPVNFEDVAGVDEAKAELVEIVSYLKHPERYRAIGARSPKGVLLVGPPGTGKTLLARAVAGEAQVPFFSISGSEFVQMFVGVGAARVRDLFEQAKQRAPCIVFIDELDAIGRSRSGAGSGLAVHEEREQTLNQLLVEMDGFEAGKGVVILAATNRPEVLDPALLRAGRFDRQVAVDRPDVRGREAILRVHVRKIRVAKHVDMRVVAQRTPGMAGADLANVVNEAALAASRRGAAEVETRDFEEAVDRIQLGLKKKGRVMTEPERERVAYHEGGHALVALSVQHADPVHRVTIIPRSIGALGATLQLPAEERYLMTRNELRDRICVMLGGRAAELVAFDDLSTGAQNDLERATETARHMVCRFGMSDALGPVTYGEPMGGRFLEIPGLHSGRGYSEETARAIDAEVRRIIEDEEKRALALLEERRRDLEAIAARLLENETIDRDELERIAAPRLRTGSRPPPPSVPEVLGDPGHMKPVASNGDGRR</sequence>
<keyword evidence="10 16" id="KW-0862">Zinc</keyword>
<evidence type="ECO:0000256" key="4">
    <source>
        <dbReference type="ARBA" id="ARBA00022519"/>
    </source>
</evidence>
<dbReference type="EC" id="3.4.24.-" evidence="16"/>
<comment type="similarity">
    <text evidence="2 16">In the C-terminal section; belongs to the peptidase M41 family.</text>
</comment>
<keyword evidence="4" id="KW-0997">Cell inner membrane</keyword>
<feature type="region of interest" description="Disordered" evidence="19">
    <location>
        <begin position="639"/>
        <end position="676"/>
    </location>
</feature>
<feature type="compositionally biased region" description="Low complexity" evidence="19">
    <location>
        <begin position="82"/>
        <end position="92"/>
    </location>
</feature>
<dbReference type="PROSITE" id="PS00674">
    <property type="entry name" value="AAA"/>
    <property type="match status" value="1"/>
</dbReference>
<evidence type="ECO:0000256" key="8">
    <source>
        <dbReference type="ARBA" id="ARBA00022741"/>
    </source>
</evidence>
<feature type="region of interest" description="Disordered" evidence="19">
    <location>
        <begin position="81"/>
        <end position="105"/>
    </location>
</feature>
<keyword evidence="8 16" id="KW-0547">Nucleotide-binding</keyword>
<dbReference type="GO" id="GO:0004176">
    <property type="term" value="F:ATP-dependent peptidase activity"/>
    <property type="evidence" value="ECO:0007669"/>
    <property type="project" value="InterPro"/>
</dbReference>
<evidence type="ECO:0000256" key="6">
    <source>
        <dbReference type="ARBA" id="ARBA00022692"/>
    </source>
</evidence>
<accession>A0A0F6W505</accession>
<comment type="cofactor">
    <cofactor evidence="16">
        <name>Zn(2+)</name>
        <dbReference type="ChEBI" id="CHEBI:29105"/>
    </cofactor>
    <text evidence="16">Binds 1 zinc ion per subunit.</text>
</comment>
<keyword evidence="12 16" id="KW-1133">Transmembrane helix</keyword>
<comment type="subunit">
    <text evidence="16">Homohexamer.</text>
</comment>
<dbReference type="FunFam" id="3.40.50.300:FF:000001">
    <property type="entry name" value="ATP-dependent zinc metalloprotease FtsH"/>
    <property type="match status" value="1"/>
</dbReference>
<feature type="binding site" evidence="16">
    <location>
        <begin position="237"/>
        <end position="244"/>
    </location>
    <ligand>
        <name>ATP</name>
        <dbReference type="ChEBI" id="CHEBI:30616"/>
    </ligand>
</feature>
<evidence type="ECO:0000256" key="16">
    <source>
        <dbReference type="HAMAP-Rule" id="MF_01458"/>
    </source>
</evidence>
<dbReference type="Gene3D" id="3.30.720.210">
    <property type="match status" value="1"/>
</dbReference>
<evidence type="ECO:0000256" key="9">
    <source>
        <dbReference type="ARBA" id="ARBA00022801"/>
    </source>
</evidence>
<dbReference type="Pfam" id="PF06480">
    <property type="entry name" value="FtsH_ext"/>
    <property type="match status" value="1"/>
</dbReference>
<evidence type="ECO:0000256" key="5">
    <source>
        <dbReference type="ARBA" id="ARBA00022670"/>
    </source>
</evidence>
<comment type="function">
    <text evidence="16">Acts as a processive, ATP-dependent zinc metallopeptidase for both cytoplasmic and membrane proteins. Plays a role in the quality control of integral membrane proteins.</text>
</comment>
<dbReference type="InterPro" id="IPR027417">
    <property type="entry name" value="P-loop_NTPase"/>
</dbReference>
<comment type="subcellular location">
    <subcellularLocation>
        <location evidence="16">Cell membrane</location>
        <topology evidence="16">Multi-pass membrane protein</topology>
        <orientation evidence="16">Cytoplasmic side</orientation>
    </subcellularLocation>
    <subcellularLocation>
        <location evidence="1">Membrane</location>
    </subcellularLocation>
</comment>
<dbReference type="GO" id="GO:0008270">
    <property type="term" value="F:zinc ion binding"/>
    <property type="evidence" value="ECO:0007669"/>
    <property type="project" value="UniProtKB-UniRule"/>
</dbReference>
<dbReference type="NCBIfam" id="TIGR01241">
    <property type="entry name" value="FtsH_fam"/>
    <property type="match status" value="1"/>
</dbReference>
<proteinExistence type="inferred from homology"/>
<dbReference type="InterPro" id="IPR005936">
    <property type="entry name" value="FtsH"/>
</dbReference>
<dbReference type="STRING" id="927083.DB32_004582"/>
<keyword evidence="11 16" id="KW-0067">ATP-binding</keyword>
<dbReference type="InterPro" id="IPR003593">
    <property type="entry name" value="AAA+_ATPase"/>
</dbReference>
<dbReference type="GO" id="GO:0051301">
    <property type="term" value="P:cell division"/>
    <property type="evidence" value="ECO:0007669"/>
    <property type="project" value="UniProtKB-KW"/>
</dbReference>
<evidence type="ECO:0000256" key="13">
    <source>
        <dbReference type="ARBA" id="ARBA00023049"/>
    </source>
</evidence>
<keyword evidence="18" id="KW-0175">Coiled coil</keyword>
<keyword evidence="6 16" id="KW-0812">Transmembrane</keyword>
<dbReference type="CDD" id="cd19501">
    <property type="entry name" value="RecA-like_FtsH"/>
    <property type="match status" value="1"/>
</dbReference>
<keyword evidence="22" id="KW-1185">Reference proteome</keyword>
<dbReference type="SUPFAM" id="SSF52540">
    <property type="entry name" value="P-loop containing nucleoside triphosphate hydrolases"/>
    <property type="match status" value="1"/>
</dbReference>
<dbReference type="Gene3D" id="1.20.58.760">
    <property type="entry name" value="Peptidase M41"/>
    <property type="match status" value="1"/>
</dbReference>
<dbReference type="Pfam" id="PF00004">
    <property type="entry name" value="AAA"/>
    <property type="match status" value="1"/>
</dbReference>
<evidence type="ECO:0000256" key="2">
    <source>
        <dbReference type="ARBA" id="ARBA00010044"/>
    </source>
</evidence>
<keyword evidence="14 16" id="KW-0472">Membrane</keyword>
<feature type="transmembrane region" description="Helical" evidence="16">
    <location>
        <begin position="21"/>
        <end position="42"/>
    </location>
</feature>
<dbReference type="GO" id="GO:0006508">
    <property type="term" value="P:proteolysis"/>
    <property type="evidence" value="ECO:0007669"/>
    <property type="project" value="UniProtKB-KW"/>
</dbReference>
<feature type="transmembrane region" description="Helical" evidence="16">
    <location>
        <begin position="143"/>
        <end position="165"/>
    </location>
</feature>
<dbReference type="SMART" id="SM00382">
    <property type="entry name" value="AAA"/>
    <property type="match status" value="1"/>
</dbReference>
<dbReference type="GO" id="GO:0030163">
    <property type="term" value="P:protein catabolic process"/>
    <property type="evidence" value="ECO:0007669"/>
    <property type="project" value="UniProtKB-UniRule"/>
</dbReference>
<keyword evidence="5 16" id="KW-0645">Protease</keyword>
<dbReference type="Gene3D" id="1.10.8.60">
    <property type="match status" value="1"/>
</dbReference>
<dbReference type="InterPro" id="IPR037219">
    <property type="entry name" value="Peptidase_M41-like"/>
</dbReference>
<dbReference type="InterPro" id="IPR000642">
    <property type="entry name" value="Peptidase_M41"/>
</dbReference>
<protein>
    <recommendedName>
        <fullName evidence="16">ATP-dependent zinc metalloprotease FtsH</fullName>
        <ecNumber evidence="16">3.4.24.-</ecNumber>
    </recommendedName>
</protein>
<feature type="binding site" evidence="16">
    <location>
        <position position="461"/>
    </location>
    <ligand>
        <name>Zn(2+)</name>
        <dbReference type="ChEBI" id="CHEBI:29105"/>
        <note>catalytic</note>
    </ligand>
</feature>
<gene>
    <name evidence="16" type="primary">ftsH</name>
    <name evidence="21" type="ORF">DB32_004582</name>
</gene>
<evidence type="ECO:0000256" key="17">
    <source>
        <dbReference type="RuleBase" id="RU003651"/>
    </source>
</evidence>
<dbReference type="KEGG" id="samy:DB32_004582"/>
<evidence type="ECO:0000256" key="11">
    <source>
        <dbReference type="ARBA" id="ARBA00022840"/>
    </source>
</evidence>
<dbReference type="Pfam" id="PF17862">
    <property type="entry name" value="AAA_lid_3"/>
    <property type="match status" value="1"/>
</dbReference>
<keyword evidence="21" id="KW-0131">Cell cycle</keyword>
<evidence type="ECO:0000256" key="12">
    <source>
        <dbReference type="ARBA" id="ARBA00022989"/>
    </source>
</evidence>
<dbReference type="Proteomes" id="UP000034883">
    <property type="component" value="Chromosome"/>
</dbReference>
<evidence type="ECO:0000256" key="15">
    <source>
        <dbReference type="ARBA" id="ARBA00061570"/>
    </source>
</evidence>
<dbReference type="GO" id="GO:0005886">
    <property type="term" value="C:plasma membrane"/>
    <property type="evidence" value="ECO:0007669"/>
    <property type="project" value="UniProtKB-SubCell"/>
</dbReference>